<name>A0A6P2DFE5_9BACT</name>
<gene>
    <name evidence="2" type="ORF">SOIL9_81870</name>
</gene>
<evidence type="ECO:0000313" key="3">
    <source>
        <dbReference type="Proteomes" id="UP000464178"/>
    </source>
</evidence>
<proteinExistence type="predicted"/>
<dbReference type="RefSeq" id="WP_162672169.1">
    <property type="nucleotide sequence ID" value="NZ_LR593886.1"/>
</dbReference>
<evidence type="ECO:0000256" key="1">
    <source>
        <dbReference type="SAM" id="MobiDB-lite"/>
    </source>
</evidence>
<evidence type="ECO:0000313" key="2">
    <source>
        <dbReference type="EMBL" id="VTS00429.1"/>
    </source>
</evidence>
<dbReference type="EMBL" id="LR593886">
    <property type="protein sequence ID" value="VTS00429.1"/>
    <property type="molecule type" value="Genomic_DNA"/>
</dbReference>
<feature type="region of interest" description="Disordered" evidence="1">
    <location>
        <begin position="1"/>
        <end position="22"/>
    </location>
</feature>
<accession>A0A6P2DFE5</accession>
<dbReference type="AlphaFoldDB" id="A0A6P2DFE5"/>
<reference evidence="2 3" key="1">
    <citation type="submission" date="2019-05" db="EMBL/GenBank/DDBJ databases">
        <authorList>
            <consortium name="Science for Life Laboratories"/>
        </authorList>
    </citation>
    <scope>NUCLEOTIDE SEQUENCE [LARGE SCALE GENOMIC DNA]</scope>
    <source>
        <strain evidence="2">Soil9</strain>
    </source>
</reference>
<dbReference type="Proteomes" id="UP000464178">
    <property type="component" value="Chromosome"/>
</dbReference>
<keyword evidence="3" id="KW-1185">Reference proteome</keyword>
<sequence>MSTTSLLHERIQGHRTIPPEDDPDACEDCGAFGLLRGVKERALMLDLRFRNGNREALPYALLERVSFDPSEGLTLRFLGAVVTARGRNLARPSSSGVTLLDGIHRYRVSWIGEVDELHAALKPADAVVVNRIEIITK</sequence>
<protein>
    <submittedName>
        <fullName evidence="2">Uncharacterized protein</fullName>
    </submittedName>
</protein>
<organism evidence="2 3">
    <name type="scientific">Gemmata massiliana</name>
    <dbReference type="NCBI Taxonomy" id="1210884"/>
    <lineage>
        <taxon>Bacteria</taxon>
        <taxon>Pseudomonadati</taxon>
        <taxon>Planctomycetota</taxon>
        <taxon>Planctomycetia</taxon>
        <taxon>Gemmatales</taxon>
        <taxon>Gemmataceae</taxon>
        <taxon>Gemmata</taxon>
    </lineage>
</organism>
<dbReference type="KEGG" id="gms:SOIL9_81870"/>